<protein>
    <submittedName>
        <fullName evidence="1">Uncharacterized protein</fullName>
    </submittedName>
</protein>
<accession>A0A0F8XBH2</accession>
<evidence type="ECO:0000313" key="1">
    <source>
        <dbReference type="EMBL" id="KKK58315.1"/>
    </source>
</evidence>
<gene>
    <name evidence="1" type="ORF">LCGC14_3045660</name>
</gene>
<reference evidence="1" key="1">
    <citation type="journal article" date="2015" name="Nature">
        <title>Complex archaea that bridge the gap between prokaryotes and eukaryotes.</title>
        <authorList>
            <person name="Spang A."/>
            <person name="Saw J.H."/>
            <person name="Jorgensen S.L."/>
            <person name="Zaremba-Niedzwiedzka K."/>
            <person name="Martijn J."/>
            <person name="Lind A.E."/>
            <person name="van Eijk R."/>
            <person name="Schleper C."/>
            <person name="Guy L."/>
            <person name="Ettema T.J."/>
        </authorList>
    </citation>
    <scope>NUCLEOTIDE SEQUENCE</scope>
</reference>
<feature type="non-terminal residue" evidence="1">
    <location>
        <position position="1"/>
    </location>
</feature>
<organism evidence="1">
    <name type="scientific">marine sediment metagenome</name>
    <dbReference type="NCBI Taxonomy" id="412755"/>
    <lineage>
        <taxon>unclassified sequences</taxon>
        <taxon>metagenomes</taxon>
        <taxon>ecological metagenomes</taxon>
    </lineage>
</organism>
<proteinExistence type="predicted"/>
<name>A0A0F8XBH2_9ZZZZ</name>
<sequence>SRAYARFARYAHKAGKGEGTWRLMGSCAPFVSNDWAKMELEDIILGAIAKAIDYDPGGEFPEKDDALLKILGDNLPSVAEARMNKSHAPSKEFTDILAKIEKWAKFKLSHSFLIRSIPGSHETNCLAFL</sequence>
<comment type="caution">
    <text evidence="1">The sequence shown here is derived from an EMBL/GenBank/DDBJ whole genome shotgun (WGS) entry which is preliminary data.</text>
</comment>
<dbReference type="EMBL" id="LAZR01064044">
    <property type="protein sequence ID" value="KKK58315.1"/>
    <property type="molecule type" value="Genomic_DNA"/>
</dbReference>
<dbReference type="AlphaFoldDB" id="A0A0F8XBH2"/>